<evidence type="ECO:0000256" key="15">
    <source>
        <dbReference type="PROSITE-ProRule" id="PRU10141"/>
    </source>
</evidence>
<dbReference type="InterPro" id="IPR008271">
    <property type="entry name" value="Ser/Thr_kinase_AS"/>
</dbReference>
<keyword evidence="7" id="KW-0677">Repeat</keyword>
<evidence type="ECO:0000256" key="8">
    <source>
        <dbReference type="ARBA" id="ARBA00022741"/>
    </source>
</evidence>
<keyword evidence="9" id="KW-0418">Kinase</keyword>
<evidence type="ECO:0000256" key="5">
    <source>
        <dbReference type="ARBA" id="ARBA00022527"/>
    </source>
</evidence>
<dbReference type="SUPFAM" id="SSF116846">
    <property type="entry name" value="MIT domain"/>
    <property type="match status" value="2"/>
</dbReference>
<dbReference type="GO" id="GO:0042594">
    <property type="term" value="P:response to starvation"/>
    <property type="evidence" value="ECO:0007669"/>
    <property type="project" value="TreeGrafter"/>
</dbReference>
<evidence type="ECO:0000256" key="9">
    <source>
        <dbReference type="ARBA" id="ARBA00022777"/>
    </source>
</evidence>
<dbReference type="Proteomes" id="UP000887568">
    <property type="component" value="Unplaced"/>
</dbReference>
<keyword evidence="11" id="KW-0072">Autophagy</keyword>
<dbReference type="OrthoDB" id="346907at2759"/>
<reference evidence="18" key="1">
    <citation type="submission" date="2022-11" db="UniProtKB">
        <authorList>
            <consortium name="EnsemblMetazoa"/>
        </authorList>
    </citation>
    <scope>IDENTIFICATION</scope>
</reference>
<dbReference type="OMA" id="TQAVEHD"/>
<dbReference type="PANTHER" id="PTHR24348">
    <property type="entry name" value="SERINE/THREONINE-PROTEIN KINASE UNC-51-RELATED"/>
    <property type="match status" value="1"/>
</dbReference>
<dbReference type="SMART" id="SM00220">
    <property type="entry name" value="S_TKc"/>
    <property type="match status" value="1"/>
</dbReference>
<dbReference type="RefSeq" id="XP_038077303.1">
    <property type="nucleotide sequence ID" value="XM_038221375.1"/>
</dbReference>
<evidence type="ECO:0000256" key="12">
    <source>
        <dbReference type="ARBA" id="ARBA00032242"/>
    </source>
</evidence>
<comment type="similarity">
    <text evidence="16">Belongs to the protein kinase superfamily.</text>
</comment>
<keyword evidence="8 15" id="KW-0547">Nucleotide-binding</keyword>
<keyword evidence="6" id="KW-0808">Transferase</keyword>
<keyword evidence="19" id="KW-1185">Reference proteome</keyword>
<evidence type="ECO:0000256" key="1">
    <source>
        <dbReference type="ARBA" id="ARBA00004496"/>
    </source>
</evidence>
<evidence type="ECO:0000256" key="2">
    <source>
        <dbReference type="ARBA" id="ARBA00012513"/>
    </source>
</evidence>
<dbReference type="SMART" id="SM00745">
    <property type="entry name" value="MIT"/>
    <property type="match status" value="2"/>
</dbReference>
<keyword evidence="4" id="KW-0963">Cytoplasm</keyword>
<dbReference type="GO" id="GO:0000045">
    <property type="term" value="P:autophagosome assembly"/>
    <property type="evidence" value="ECO:0007669"/>
    <property type="project" value="TreeGrafter"/>
</dbReference>
<dbReference type="EnsemblMetazoa" id="XM_038221375.1">
    <property type="protein sequence ID" value="XP_038077303.1"/>
    <property type="gene ID" value="LOC119745151"/>
</dbReference>
<dbReference type="GO" id="GO:0034727">
    <property type="term" value="P:piecemeal microautophagy of the nucleus"/>
    <property type="evidence" value="ECO:0007669"/>
    <property type="project" value="TreeGrafter"/>
</dbReference>
<dbReference type="Pfam" id="PF04212">
    <property type="entry name" value="MIT"/>
    <property type="match status" value="2"/>
</dbReference>
<evidence type="ECO:0000256" key="13">
    <source>
        <dbReference type="ARBA" id="ARBA00047899"/>
    </source>
</evidence>
<dbReference type="Gene3D" id="3.30.200.20">
    <property type="entry name" value="Phosphorylase Kinase, domain 1"/>
    <property type="match status" value="1"/>
</dbReference>
<dbReference type="EC" id="2.7.11.1" evidence="2"/>
<dbReference type="InterPro" id="IPR000719">
    <property type="entry name" value="Prot_kinase_dom"/>
</dbReference>
<dbReference type="InterPro" id="IPR036181">
    <property type="entry name" value="MIT_dom_sf"/>
</dbReference>
<evidence type="ECO:0000256" key="16">
    <source>
        <dbReference type="RuleBase" id="RU000304"/>
    </source>
</evidence>
<evidence type="ECO:0000256" key="3">
    <source>
        <dbReference type="ARBA" id="ARBA00021644"/>
    </source>
</evidence>
<dbReference type="FunFam" id="3.30.200.20:FF:000238">
    <property type="entry name" value="Putative serine/threonine-protein kinase ULK3"/>
    <property type="match status" value="1"/>
</dbReference>
<dbReference type="InterPro" id="IPR011009">
    <property type="entry name" value="Kinase-like_dom_sf"/>
</dbReference>
<feature type="domain" description="Protein kinase" evidence="17">
    <location>
        <begin position="14"/>
        <end position="270"/>
    </location>
</feature>
<sequence length="482" mass="55451">MATSSVKQPKLNGFVFTEKLGSGSYATVYKAYRKGQQREVVAIKCVLKSSLSKNSVENLLTEIEILKRIRHEHIVELKDFQWDDSYIYLIMEYCSGGDMSHFIRTKQALPERTVRVFVRQIASALHHLQSENITHMDLKPQNLLLSNSYDPVLKLADFGFASYMTEDVLANTLRGSPLYMAPEIILERKYAAKVDLWSVGVIMFECLFGHAPFASKTFTELAEKIRSSKPIEIPDAIPISDRCRDLLLKLLQRDPGDRIDFPEFFEHPFIDLQHFPCAESLEKAKSLVVQAVEKDTSGDTKAAIQLYCESLQYFLPAIQFERDAQKKDVLRSRVQEYMVRAEDLKQMMKPKSQPVVQIPDSSSQDEKQLPDVFLLDKLANGHRNLQIALEVAHEAELQDAKENYEAAFRIYQDSLEQLIPILQHEPNGRRRETLHNEVQRYMARAEVVKQFLDVRRIPLKQDSINEVLRPDRNKNGKFLSSS</sequence>
<comment type="catalytic activity">
    <reaction evidence="14">
        <text>L-seryl-[protein] + ATP = O-phospho-L-seryl-[protein] + ADP + H(+)</text>
        <dbReference type="Rhea" id="RHEA:17989"/>
        <dbReference type="Rhea" id="RHEA-COMP:9863"/>
        <dbReference type="Rhea" id="RHEA-COMP:11604"/>
        <dbReference type="ChEBI" id="CHEBI:15378"/>
        <dbReference type="ChEBI" id="CHEBI:29999"/>
        <dbReference type="ChEBI" id="CHEBI:30616"/>
        <dbReference type="ChEBI" id="CHEBI:83421"/>
        <dbReference type="ChEBI" id="CHEBI:456216"/>
        <dbReference type="EC" id="2.7.11.1"/>
    </reaction>
</comment>
<dbReference type="GO" id="GO:0034045">
    <property type="term" value="C:phagophore assembly site membrane"/>
    <property type="evidence" value="ECO:0007669"/>
    <property type="project" value="TreeGrafter"/>
</dbReference>
<dbReference type="GO" id="GO:0005776">
    <property type="term" value="C:autophagosome"/>
    <property type="evidence" value="ECO:0007669"/>
    <property type="project" value="TreeGrafter"/>
</dbReference>
<proteinExistence type="inferred from homology"/>
<dbReference type="PROSITE" id="PS00107">
    <property type="entry name" value="PROTEIN_KINASE_ATP"/>
    <property type="match status" value="1"/>
</dbReference>
<evidence type="ECO:0000256" key="7">
    <source>
        <dbReference type="ARBA" id="ARBA00022737"/>
    </source>
</evidence>
<feature type="binding site" evidence="15">
    <location>
        <position position="48"/>
    </location>
    <ligand>
        <name>ATP</name>
        <dbReference type="ChEBI" id="CHEBI:30616"/>
    </ligand>
</feature>
<name>A0A914BLY8_PATMI</name>
<dbReference type="GO" id="GO:0005524">
    <property type="term" value="F:ATP binding"/>
    <property type="evidence" value="ECO:0007669"/>
    <property type="project" value="UniProtKB-UniRule"/>
</dbReference>
<keyword evidence="10 15" id="KW-0067">ATP-binding</keyword>
<evidence type="ECO:0000313" key="18">
    <source>
        <dbReference type="EnsemblMetazoa" id="XP_038077303.1"/>
    </source>
</evidence>
<dbReference type="GO" id="GO:0061709">
    <property type="term" value="P:reticulophagy"/>
    <property type="evidence" value="ECO:0007669"/>
    <property type="project" value="TreeGrafter"/>
</dbReference>
<evidence type="ECO:0000313" key="19">
    <source>
        <dbReference type="Proteomes" id="UP000887568"/>
    </source>
</evidence>
<evidence type="ECO:0000256" key="10">
    <source>
        <dbReference type="ARBA" id="ARBA00022840"/>
    </source>
</evidence>
<dbReference type="Gene3D" id="1.20.58.80">
    <property type="entry name" value="Phosphotransferase system, lactose/cellobiose-type IIA subunit"/>
    <property type="match status" value="2"/>
</dbReference>
<evidence type="ECO:0000259" key="17">
    <source>
        <dbReference type="PROSITE" id="PS50011"/>
    </source>
</evidence>
<dbReference type="GO" id="GO:0005829">
    <property type="term" value="C:cytosol"/>
    <property type="evidence" value="ECO:0007669"/>
    <property type="project" value="TreeGrafter"/>
</dbReference>
<dbReference type="Pfam" id="PF00069">
    <property type="entry name" value="Pkinase"/>
    <property type="match status" value="1"/>
</dbReference>
<dbReference type="PROSITE" id="PS00108">
    <property type="entry name" value="PROTEIN_KINASE_ST"/>
    <property type="match status" value="1"/>
</dbReference>
<dbReference type="InterPro" id="IPR045269">
    <property type="entry name" value="Atg1-like"/>
</dbReference>
<dbReference type="InterPro" id="IPR007330">
    <property type="entry name" value="MIT_dom"/>
</dbReference>
<keyword evidence="5 16" id="KW-0723">Serine/threonine-protein kinase</keyword>
<evidence type="ECO:0000256" key="6">
    <source>
        <dbReference type="ARBA" id="ARBA00022679"/>
    </source>
</evidence>
<dbReference type="PANTHER" id="PTHR24348:SF65">
    <property type="entry name" value="SERINE_THREONINE-PROTEIN KINASE ULK3"/>
    <property type="match status" value="1"/>
</dbReference>
<dbReference type="SUPFAM" id="SSF56112">
    <property type="entry name" value="Protein kinase-like (PK-like)"/>
    <property type="match status" value="1"/>
</dbReference>
<dbReference type="CDD" id="cd14121">
    <property type="entry name" value="STKc_ULK3"/>
    <property type="match status" value="1"/>
</dbReference>
<evidence type="ECO:0000256" key="14">
    <source>
        <dbReference type="ARBA" id="ARBA00048679"/>
    </source>
</evidence>
<dbReference type="CTD" id="25989"/>
<dbReference type="GO" id="GO:0010506">
    <property type="term" value="P:regulation of autophagy"/>
    <property type="evidence" value="ECO:0007669"/>
    <property type="project" value="InterPro"/>
</dbReference>
<dbReference type="FunFam" id="1.10.510.10:FF:000804">
    <property type="entry name" value="Blast:Serine/threonine-protein kinase ULK3"/>
    <property type="match status" value="1"/>
</dbReference>
<evidence type="ECO:0000256" key="11">
    <source>
        <dbReference type="ARBA" id="ARBA00023006"/>
    </source>
</evidence>
<accession>A0A914BLY8</accession>
<comment type="subcellular location">
    <subcellularLocation>
        <location evidence="1">Cytoplasm</location>
    </subcellularLocation>
</comment>
<dbReference type="Gene3D" id="1.10.510.10">
    <property type="entry name" value="Transferase(Phosphotransferase) domain 1"/>
    <property type="match status" value="1"/>
</dbReference>
<dbReference type="FunFam" id="1.20.58.80:FF:000008">
    <property type="entry name" value="serine/threonine-protein kinase ULK3 isoform X1"/>
    <property type="match status" value="1"/>
</dbReference>
<dbReference type="PROSITE" id="PS50011">
    <property type="entry name" value="PROTEIN_KINASE_DOM"/>
    <property type="match status" value="1"/>
</dbReference>
<dbReference type="GO" id="GO:0004674">
    <property type="term" value="F:protein serine/threonine kinase activity"/>
    <property type="evidence" value="ECO:0007669"/>
    <property type="project" value="UniProtKB-KW"/>
</dbReference>
<dbReference type="InterPro" id="IPR017441">
    <property type="entry name" value="Protein_kinase_ATP_BS"/>
</dbReference>
<comment type="catalytic activity">
    <reaction evidence="13">
        <text>L-threonyl-[protein] + ATP = O-phospho-L-threonyl-[protein] + ADP + H(+)</text>
        <dbReference type="Rhea" id="RHEA:46608"/>
        <dbReference type="Rhea" id="RHEA-COMP:11060"/>
        <dbReference type="Rhea" id="RHEA-COMP:11605"/>
        <dbReference type="ChEBI" id="CHEBI:15378"/>
        <dbReference type="ChEBI" id="CHEBI:30013"/>
        <dbReference type="ChEBI" id="CHEBI:30616"/>
        <dbReference type="ChEBI" id="CHEBI:61977"/>
        <dbReference type="ChEBI" id="CHEBI:456216"/>
        <dbReference type="EC" id="2.7.11.1"/>
    </reaction>
</comment>
<dbReference type="GO" id="GO:0000422">
    <property type="term" value="P:autophagy of mitochondrion"/>
    <property type="evidence" value="ECO:0007669"/>
    <property type="project" value="TreeGrafter"/>
</dbReference>
<organism evidence="18 19">
    <name type="scientific">Patiria miniata</name>
    <name type="common">Bat star</name>
    <name type="synonym">Asterina miniata</name>
    <dbReference type="NCBI Taxonomy" id="46514"/>
    <lineage>
        <taxon>Eukaryota</taxon>
        <taxon>Metazoa</taxon>
        <taxon>Echinodermata</taxon>
        <taxon>Eleutherozoa</taxon>
        <taxon>Asterozoa</taxon>
        <taxon>Asteroidea</taxon>
        <taxon>Valvatacea</taxon>
        <taxon>Valvatida</taxon>
        <taxon>Asterinidae</taxon>
        <taxon>Patiria</taxon>
    </lineage>
</organism>
<dbReference type="GeneID" id="119745151"/>
<dbReference type="AlphaFoldDB" id="A0A914BLY8"/>
<evidence type="ECO:0000256" key="4">
    <source>
        <dbReference type="ARBA" id="ARBA00022490"/>
    </source>
</evidence>
<protein>
    <recommendedName>
        <fullName evidence="3">Serine/threonine-protein kinase ULK3</fullName>
        <ecNumber evidence="2">2.7.11.1</ecNumber>
    </recommendedName>
    <alternativeName>
        <fullName evidence="12">Unc-51-like kinase 3</fullName>
    </alternativeName>
</protein>